<sequence>MNVGAGVPEIGITFVAGADPSIALPSYKTAGAAGADVRANFAEGARGGVVLAPGERALIPTGFVMEIPDGFEVQVRPRSGLALKHGIMLVNAPGTIDCDYRGPVGVILLNAGDAPFRVEHGDRIAQMVVAPVVRGTFVQRDALSETARGAGGFGSTGRAG</sequence>
<dbReference type="OrthoDB" id="9809956at2"/>
<evidence type="ECO:0000256" key="3">
    <source>
        <dbReference type="ARBA" id="ARBA00023080"/>
    </source>
</evidence>
<gene>
    <name evidence="5 7" type="primary">dut</name>
    <name evidence="7" type="ORF">ROA7023_01472</name>
</gene>
<dbReference type="Proteomes" id="UP000193900">
    <property type="component" value="Unassembled WGS sequence"/>
</dbReference>
<dbReference type="UniPathway" id="UPA00610">
    <property type="reaction ID" value="UER00666"/>
</dbReference>
<comment type="caution">
    <text evidence="5">Lacks conserved residue(s) required for the propagation of feature annotation.</text>
</comment>
<reference evidence="7 8" key="1">
    <citation type="submission" date="2017-03" db="EMBL/GenBank/DDBJ databases">
        <authorList>
            <person name="Afonso C.L."/>
            <person name="Miller P.J."/>
            <person name="Scott M.A."/>
            <person name="Spackman E."/>
            <person name="Goraichik I."/>
            <person name="Dimitrov K.M."/>
            <person name="Suarez D.L."/>
            <person name="Swayne D.E."/>
        </authorList>
    </citation>
    <scope>NUCLEOTIDE SEQUENCE [LARGE SCALE GENOMIC DNA]</scope>
    <source>
        <strain evidence="7 8">CECT 7023</strain>
    </source>
</reference>
<feature type="binding site" evidence="5">
    <location>
        <position position="91"/>
    </location>
    <ligand>
        <name>substrate</name>
    </ligand>
</feature>
<keyword evidence="5" id="KW-0460">Magnesium</keyword>
<dbReference type="GO" id="GO:0004170">
    <property type="term" value="F:dUTP diphosphatase activity"/>
    <property type="evidence" value="ECO:0007669"/>
    <property type="project" value="UniProtKB-UniRule"/>
</dbReference>
<evidence type="ECO:0000256" key="2">
    <source>
        <dbReference type="ARBA" id="ARBA00022801"/>
    </source>
</evidence>
<dbReference type="InterPro" id="IPR036157">
    <property type="entry name" value="dUTPase-like_sf"/>
</dbReference>
<protein>
    <recommendedName>
        <fullName evidence="5">Deoxyuridine 5'-triphosphate nucleotidohydrolase</fullName>
        <shortName evidence="5">dUTPase</shortName>
        <ecNumber evidence="5">3.6.1.23</ecNumber>
    </recommendedName>
    <alternativeName>
        <fullName evidence="5">dUTP pyrophosphatase</fullName>
    </alternativeName>
</protein>
<feature type="domain" description="dUTPase-like" evidence="6">
    <location>
        <begin position="23"/>
        <end position="157"/>
    </location>
</feature>
<evidence type="ECO:0000256" key="1">
    <source>
        <dbReference type="ARBA" id="ARBA00006581"/>
    </source>
</evidence>
<organism evidence="7 8">
    <name type="scientific">Roseisalinus antarcticus</name>
    <dbReference type="NCBI Taxonomy" id="254357"/>
    <lineage>
        <taxon>Bacteria</taxon>
        <taxon>Pseudomonadati</taxon>
        <taxon>Pseudomonadota</taxon>
        <taxon>Alphaproteobacteria</taxon>
        <taxon>Rhodobacterales</taxon>
        <taxon>Roseobacteraceae</taxon>
        <taxon>Roseisalinus</taxon>
    </lineage>
</organism>
<proteinExistence type="inferred from homology"/>
<dbReference type="InterPro" id="IPR033704">
    <property type="entry name" value="dUTPase_trimeric"/>
</dbReference>
<comment type="catalytic activity">
    <reaction evidence="4 5">
        <text>dUTP + H2O = dUMP + diphosphate + H(+)</text>
        <dbReference type="Rhea" id="RHEA:10248"/>
        <dbReference type="ChEBI" id="CHEBI:15377"/>
        <dbReference type="ChEBI" id="CHEBI:15378"/>
        <dbReference type="ChEBI" id="CHEBI:33019"/>
        <dbReference type="ChEBI" id="CHEBI:61555"/>
        <dbReference type="ChEBI" id="CHEBI:246422"/>
        <dbReference type="EC" id="3.6.1.23"/>
    </reaction>
</comment>
<feature type="binding site" evidence="5">
    <location>
        <begin position="95"/>
        <end position="97"/>
    </location>
    <ligand>
        <name>substrate</name>
    </ligand>
</feature>
<dbReference type="PANTHER" id="PTHR11241">
    <property type="entry name" value="DEOXYURIDINE 5'-TRIPHOSPHATE NUCLEOTIDOHYDROLASE"/>
    <property type="match status" value="1"/>
</dbReference>
<feature type="binding site" evidence="5">
    <location>
        <begin position="78"/>
        <end position="80"/>
    </location>
    <ligand>
        <name>substrate</name>
    </ligand>
</feature>
<dbReference type="CDD" id="cd07557">
    <property type="entry name" value="trimeric_dUTPase"/>
    <property type="match status" value="1"/>
</dbReference>
<dbReference type="NCBIfam" id="NF001862">
    <property type="entry name" value="PRK00601.1"/>
    <property type="match status" value="1"/>
</dbReference>
<evidence type="ECO:0000313" key="7">
    <source>
        <dbReference type="EMBL" id="SLN38289.1"/>
    </source>
</evidence>
<evidence type="ECO:0000313" key="8">
    <source>
        <dbReference type="Proteomes" id="UP000193900"/>
    </source>
</evidence>
<dbReference type="NCBIfam" id="TIGR00576">
    <property type="entry name" value="dut"/>
    <property type="match status" value="1"/>
</dbReference>
<dbReference type="HAMAP" id="MF_00116">
    <property type="entry name" value="dUTPase_bact"/>
    <property type="match status" value="1"/>
</dbReference>
<dbReference type="Gene3D" id="2.70.40.10">
    <property type="match status" value="1"/>
</dbReference>
<dbReference type="GO" id="GO:0006226">
    <property type="term" value="P:dUMP biosynthetic process"/>
    <property type="evidence" value="ECO:0007669"/>
    <property type="project" value="UniProtKB-UniRule"/>
</dbReference>
<evidence type="ECO:0000256" key="4">
    <source>
        <dbReference type="ARBA" id="ARBA00047686"/>
    </source>
</evidence>
<comment type="pathway">
    <text evidence="5">Pyrimidine metabolism; dUMP biosynthesis; dUMP from dCTP (dUTP route): step 2/2.</text>
</comment>
<keyword evidence="8" id="KW-1185">Reference proteome</keyword>
<dbReference type="InterPro" id="IPR029054">
    <property type="entry name" value="dUTPase-like"/>
</dbReference>
<name>A0A1Y5SG37_9RHOB</name>
<dbReference type="Pfam" id="PF00692">
    <property type="entry name" value="dUTPase"/>
    <property type="match status" value="1"/>
</dbReference>
<keyword evidence="2 5" id="KW-0378">Hydrolase</keyword>
<dbReference type="GO" id="GO:0046081">
    <property type="term" value="P:dUTP catabolic process"/>
    <property type="evidence" value="ECO:0007669"/>
    <property type="project" value="InterPro"/>
</dbReference>
<dbReference type="EC" id="3.6.1.23" evidence="5"/>
<evidence type="ECO:0000256" key="5">
    <source>
        <dbReference type="HAMAP-Rule" id="MF_00116"/>
    </source>
</evidence>
<keyword evidence="3 5" id="KW-0546">Nucleotide metabolism</keyword>
<comment type="cofactor">
    <cofactor evidence="5">
        <name>Mg(2+)</name>
        <dbReference type="ChEBI" id="CHEBI:18420"/>
    </cofactor>
</comment>
<dbReference type="RefSeq" id="WP_085878344.1">
    <property type="nucleotide sequence ID" value="NZ_FWFZ01000005.1"/>
</dbReference>
<evidence type="ECO:0000259" key="6">
    <source>
        <dbReference type="Pfam" id="PF00692"/>
    </source>
</evidence>
<dbReference type="GO" id="GO:0000287">
    <property type="term" value="F:magnesium ion binding"/>
    <property type="evidence" value="ECO:0007669"/>
    <property type="project" value="UniProtKB-UniRule"/>
</dbReference>
<comment type="similarity">
    <text evidence="1 5">Belongs to the dUTPase family.</text>
</comment>
<keyword evidence="5" id="KW-0479">Metal-binding</keyword>
<dbReference type="AlphaFoldDB" id="A0A1Y5SG37"/>
<comment type="function">
    <text evidence="5">This enzyme is involved in nucleotide metabolism: it produces dUMP, the immediate precursor of thymidine nucleotides and it decreases the intracellular concentration of dUTP so that uracil cannot be incorporated into DNA.</text>
</comment>
<accession>A0A1Y5SG37</accession>
<dbReference type="EMBL" id="FWFZ01000005">
    <property type="protein sequence ID" value="SLN38289.1"/>
    <property type="molecule type" value="Genomic_DNA"/>
</dbReference>
<dbReference type="InterPro" id="IPR008181">
    <property type="entry name" value="dUTPase"/>
</dbReference>
<dbReference type="SUPFAM" id="SSF51283">
    <property type="entry name" value="dUTPase-like"/>
    <property type="match status" value="1"/>
</dbReference>
<dbReference type="PANTHER" id="PTHR11241:SF0">
    <property type="entry name" value="DEOXYURIDINE 5'-TRIPHOSPHATE NUCLEOTIDOHYDROLASE"/>
    <property type="match status" value="1"/>
</dbReference>